<evidence type="ECO:0000256" key="7">
    <source>
        <dbReference type="ARBA" id="ARBA00035585"/>
    </source>
</evidence>
<feature type="transmembrane region" description="Helical" evidence="8">
    <location>
        <begin position="62"/>
        <end position="86"/>
    </location>
</feature>
<dbReference type="Pfam" id="PF02537">
    <property type="entry name" value="CRCB"/>
    <property type="match status" value="1"/>
</dbReference>
<dbReference type="PANTHER" id="PTHR28259">
    <property type="entry name" value="FLUORIDE EXPORT PROTEIN 1-RELATED"/>
    <property type="match status" value="1"/>
</dbReference>
<keyword evidence="2" id="KW-1003">Cell membrane</keyword>
<dbReference type="GO" id="GO:0005886">
    <property type="term" value="C:plasma membrane"/>
    <property type="evidence" value="ECO:0007669"/>
    <property type="project" value="UniProtKB-SubCell"/>
</dbReference>
<evidence type="ECO:0000256" key="5">
    <source>
        <dbReference type="ARBA" id="ARBA00023136"/>
    </source>
</evidence>
<comment type="similarity">
    <text evidence="6">Belongs to the fluoride channel Fluc/FEX (TC 1.A.43) family.</text>
</comment>
<feature type="non-terminal residue" evidence="9">
    <location>
        <position position="146"/>
    </location>
</feature>
<dbReference type="NCBIfam" id="TIGR00494">
    <property type="entry name" value="crcB"/>
    <property type="match status" value="1"/>
</dbReference>
<feature type="transmembrane region" description="Helical" evidence="8">
    <location>
        <begin position="32"/>
        <end position="50"/>
    </location>
</feature>
<evidence type="ECO:0000256" key="3">
    <source>
        <dbReference type="ARBA" id="ARBA00022692"/>
    </source>
</evidence>
<dbReference type="NCBIfam" id="NF010802">
    <property type="entry name" value="PRK14206.1"/>
    <property type="match status" value="1"/>
</dbReference>
<comment type="subcellular location">
    <subcellularLocation>
        <location evidence="1">Cell membrane</location>
        <topology evidence="1">Multi-pass membrane protein</topology>
    </subcellularLocation>
</comment>
<evidence type="ECO:0000256" key="1">
    <source>
        <dbReference type="ARBA" id="ARBA00004651"/>
    </source>
</evidence>
<sequence>MVLYASHALFGAALYTSTTLLFEVPQVNEAMTYFWIGLGSALGGMARYWCSSLVIRLFGETFPWGTLIVNVAGSLAIGFLATWLSPDSRFLVFSEPRSFLMIGILGGYTTFSSFSLQTLNLARDGEWLLALANIFFSVTLCLIAVF</sequence>
<protein>
    <recommendedName>
        <fullName evidence="10">Fluoride ion transporter CrcB</fullName>
    </recommendedName>
</protein>
<evidence type="ECO:0000256" key="2">
    <source>
        <dbReference type="ARBA" id="ARBA00022475"/>
    </source>
</evidence>
<feature type="transmembrane region" description="Helical" evidence="8">
    <location>
        <begin position="128"/>
        <end position="145"/>
    </location>
</feature>
<keyword evidence="5 8" id="KW-0472">Membrane</keyword>
<comment type="catalytic activity">
    <reaction evidence="7">
        <text>fluoride(in) = fluoride(out)</text>
        <dbReference type="Rhea" id="RHEA:76159"/>
        <dbReference type="ChEBI" id="CHEBI:17051"/>
    </reaction>
    <physiologicalReaction direction="left-to-right" evidence="7">
        <dbReference type="Rhea" id="RHEA:76160"/>
    </physiologicalReaction>
</comment>
<reference evidence="9" key="1">
    <citation type="submission" date="2018-05" db="EMBL/GenBank/DDBJ databases">
        <authorList>
            <person name="Lanie J.A."/>
            <person name="Ng W.-L."/>
            <person name="Kazmierczak K.M."/>
            <person name="Andrzejewski T.M."/>
            <person name="Davidsen T.M."/>
            <person name="Wayne K.J."/>
            <person name="Tettelin H."/>
            <person name="Glass J.I."/>
            <person name="Rusch D."/>
            <person name="Podicherti R."/>
            <person name="Tsui H.-C.T."/>
            <person name="Winkler M.E."/>
        </authorList>
    </citation>
    <scope>NUCLEOTIDE SEQUENCE</scope>
</reference>
<evidence type="ECO:0000256" key="6">
    <source>
        <dbReference type="ARBA" id="ARBA00035120"/>
    </source>
</evidence>
<keyword evidence="4 8" id="KW-1133">Transmembrane helix</keyword>
<evidence type="ECO:0000313" key="9">
    <source>
        <dbReference type="EMBL" id="SVA40084.1"/>
    </source>
</evidence>
<feature type="transmembrane region" description="Helical" evidence="8">
    <location>
        <begin position="98"/>
        <end position="116"/>
    </location>
</feature>
<dbReference type="HAMAP" id="MF_00454">
    <property type="entry name" value="FluC"/>
    <property type="match status" value="1"/>
</dbReference>
<organism evidence="9">
    <name type="scientific">marine metagenome</name>
    <dbReference type="NCBI Taxonomy" id="408172"/>
    <lineage>
        <taxon>unclassified sequences</taxon>
        <taxon>metagenomes</taxon>
        <taxon>ecological metagenomes</taxon>
    </lineage>
</organism>
<dbReference type="EMBL" id="UINC01008919">
    <property type="protein sequence ID" value="SVA40084.1"/>
    <property type="molecule type" value="Genomic_DNA"/>
</dbReference>
<dbReference type="GO" id="GO:1903425">
    <property type="term" value="F:fluoride transmembrane transporter activity"/>
    <property type="evidence" value="ECO:0007669"/>
    <property type="project" value="TreeGrafter"/>
</dbReference>
<evidence type="ECO:0000256" key="8">
    <source>
        <dbReference type="SAM" id="Phobius"/>
    </source>
</evidence>
<dbReference type="AlphaFoldDB" id="A0A381VIR3"/>
<evidence type="ECO:0000256" key="4">
    <source>
        <dbReference type="ARBA" id="ARBA00022989"/>
    </source>
</evidence>
<gene>
    <name evidence="9" type="ORF">METZ01_LOCUS92938</name>
</gene>
<proteinExistence type="inferred from homology"/>
<evidence type="ECO:0008006" key="10">
    <source>
        <dbReference type="Google" id="ProtNLM"/>
    </source>
</evidence>
<keyword evidence="3 8" id="KW-0812">Transmembrane</keyword>
<name>A0A381VIR3_9ZZZZ</name>
<dbReference type="PANTHER" id="PTHR28259:SF1">
    <property type="entry name" value="FLUORIDE EXPORT PROTEIN 1-RELATED"/>
    <property type="match status" value="1"/>
</dbReference>
<accession>A0A381VIR3</accession>
<dbReference type="InterPro" id="IPR003691">
    <property type="entry name" value="FluC"/>
</dbReference>